<dbReference type="Proteomes" id="UP001141327">
    <property type="component" value="Unassembled WGS sequence"/>
</dbReference>
<gene>
    <name evidence="3" type="ORF">PAPYR_12483</name>
</gene>
<feature type="region of interest" description="Disordered" evidence="2">
    <location>
        <begin position="1"/>
        <end position="26"/>
    </location>
</feature>
<protein>
    <submittedName>
        <fullName evidence="3">Uncharacterized protein</fullName>
    </submittedName>
</protein>
<feature type="coiled-coil region" evidence="1">
    <location>
        <begin position="67"/>
        <end position="143"/>
    </location>
</feature>
<evidence type="ECO:0000313" key="4">
    <source>
        <dbReference type="Proteomes" id="UP001141327"/>
    </source>
</evidence>
<reference evidence="3" key="1">
    <citation type="journal article" date="2022" name="bioRxiv">
        <title>Genomics of Preaxostyla Flagellates Illuminates Evolutionary Transitions and the Path Towards Mitochondrial Loss.</title>
        <authorList>
            <person name="Novak L.V.F."/>
            <person name="Treitli S.C."/>
            <person name="Pyrih J."/>
            <person name="Halakuc P."/>
            <person name="Pipaliya S.V."/>
            <person name="Vacek V."/>
            <person name="Brzon O."/>
            <person name="Soukal P."/>
            <person name="Eme L."/>
            <person name="Dacks J.B."/>
            <person name="Karnkowska A."/>
            <person name="Elias M."/>
            <person name="Hampl V."/>
        </authorList>
    </citation>
    <scope>NUCLEOTIDE SEQUENCE</scope>
    <source>
        <strain evidence="3">RCP-MX</strain>
    </source>
</reference>
<keyword evidence="4" id="KW-1185">Reference proteome</keyword>
<accession>A0ABQ8U3F8</accession>
<evidence type="ECO:0000256" key="2">
    <source>
        <dbReference type="SAM" id="MobiDB-lite"/>
    </source>
</evidence>
<comment type="caution">
    <text evidence="3">The sequence shown here is derived from an EMBL/GenBank/DDBJ whole genome shotgun (WGS) entry which is preliminary data.</text>
</comment>
<keyword evidence="1" id="KW-0175">Coiled coil</keyword>
<sequence>MMPADVCRDPHVTESNTTENPPSLATAPARSCVYSCVGCDEPVAPTERAAHGQANLGAHMDLMLGALTSAQAEAALTKQELAQTRQNLDQIRQELTQNRQTLDQTRRELGEARRQAALTQHILDQTRHELSQSRQDIAALTGRFEVGLEAPLHFSWFGIGVCPLQALAAILAPLVEDLEEKACRQAAERAAHQG</sequence>
<feature type="compositionally biased region" description="Basic and acidic residues" evidence="2">
    <location>
        <begin position="1"/>
        <end position="12"/>
    </location>
</feature>
<dbReference type="EMBL" id="JAPMOS010000309">
    <property type="protein sequence ID" value="KAJ4453143.1"/>
    <property type="molecule type" value="Genomic_DNA"/>
</dbReference>
<evidence type="ECO:0000313" key="3">
    <source>
        <dbReference type="EMBL" id="KAJ4453143.1"/>
    </source>
</evidence>
<proteinExistence type="predicted"/>
<evidence type="ECO:0000256" key="1">
    <source>
        <dbReference type="SAM" id="Coils"/>
    </source>
</evidence>
<name>A0ABQ8U3F8_9EUKA</name>
<feature type="compositionally biased region" description="Polar residues" evidence="2">
    <location>
        <begin position="13"/>
        <end position="23"/>
    </location>
</feature>
<organism evidence="3 4">
    <name type="scientific">Paratrimastix pyriformis</name>
    <dbReference type="NCBI Taxonomy" id="342808"/>
    <lineage>
        <taxon>Eukaryota</taxon>
        <taxon>Metamonada</taxon>
        <taxon>Preaxostyla</taxon>
        <taxon>Paratrimastigidae</taxon>
        <taxon>Paratrimastix</taxon>
    </lineage>
</organism>